<protein>
    <submittedName>
        <fullName evidence="1">Ovule protein</fullName>
    </submittedName>
</protein>
<name>A0A183JIK4_9TREM</name>
<sequence>FPDINNRSTNNDVFCTFPFSPCVIIVVVVDVDVDDNDDNIVDLSISPCDDSSNNVLDFSTAIISNLLHVIFVACNGKFIDVGYV</sequence>
<proteinExistence type="predicted"/>
<dbReference type="WBParaSite" id="SCUD_0000252801-mRNA-1">
    <property type="protein sequence ID" value="SCUD_0000252801-mRNA-1"/>
    <property type="gene ID" value="SCUD_0000252801"/>
</dbReference>
<reference evidence="1" key="1">
    <citation type="submission" date="2016-06" db="UniProtKB">
        <authorList>
            <consortium name="WormBaseParasite"/>
        </authorList>
    </citation>
    <scope>IDENTIFICATION</scope>
</reference>
<dbReference type="AlphaFoldDB" id="A0A183JIK4"/>
<evidence type="ECO:0000313" key="1">
    <source>
        <dbReference type="WBParaSite" id="SCUD_0000252801-mRNA-1"/>
    </source>
</evidence>
<organism evidence="1">
    <name type="scientific">Schistosoma curassoni</name>
    <dbReference type="NCBI Taxonomy" id="6186"/>
    <lineage>
        <taxon>Eukaryota</taxon>
        <taxon>Metazoa</taxon>
        <taxon>Spiralia</taxon>
        <taxon>Lophotrochozoa</taxon>
        <taxon>Platyhelminthes</taxon>
        <taxon>Trematoda</taxon>
        <taxon>Digenea</taxon>
        <taxon>Strigeidida</taxon>
        <taxon>Schistosomatoidea</taxon>
        <taxon>Schistosomatidae</taxon>
        <taxon>Schistosoma</taxon>
    </lineage>
</organism>
<accession>A0A183JIK4</accession>